<reference evidence="1 2" key="1">
    <citation type="submission" date="2021-06" db="EMBL/GenBank/DDBJ databases">
        <authorList>
            <person name="Palmer J.M."/>
        </authorList>
    </citation>
    <scope>NUCLEOTIDE SEQUENCE [LARGE SCALE GENOMIC DNA]</scope>
    <source>
        <strain evidence="2">if_2019</strain>
        <tissue evidence="1">Muscle</tissue>
    </source>
</reference>
<keyword evidence="2" id="KW-1185">Reference proteome</keyword>
<dbReference type="Proteomes" id="UP001482620">
    <property type="component" value="Unassembled WGS sequence"/>
</dbReference>
<name>A0ABV0U8P1_9TELE</name>
<organism evidence="1 2">
    <name type="scientific">Ilyodon furcidens</name>
    <name type="common">goldbreast splitfin</name>
    <dbReference type="NCBI Taxonomy" id="33524"/>
    <lineage>
        <taxon>Eukaryota</taxon>
        <taxon>Metazoa</taxon>
        <taxon>Chordata</taxon>
        <taxon>Craniata</taxon>
        <taxon>Vertebrata</taxon>
        <taxon>Euteleostomi</taxon>
        <taxon>Actinopterygii</taxon>
        <taxon>Neopterygii</taxon>
        <taxon>Teleostei</taxon>
        <taxon>Neoteleostei</taxon>
        <taxon>Acanthomorphata</taxon>
        <taxon>Ovalentaria</taxon>
        <taxon>Atherinomorphae</taxon>
        <taxon>Cyprinodontiformes</taxon>
        <taxon>Goodeidae</taxon>
        <taxon>Ilyodon</taxon>
    </lineage>
</organism>
<evidence type="ECO:0000313" key="2">
    <source>
        <dbReference type="Proteomes" id="UP001482620"/>
    </source>
</evidence>
<gene>
    <name evidence="1" type="ORF">ILYODFUR_026571</name>
</gene>
<comment type="caution">
    <text evidence="1">The sequence shown here is derived from an EMBL/GenBank/DDBJ whole genome shotgun (WGS) entry which is preliminary data.</text>
</comment>
<dbReference type="EMBL" id="JAHRIQ010061308">
    <property type="protein sequence ID" value="MEQ2241563.1"/>
    <property type="molecule type" value="Genomic_DNA"/>
</dbReference>
<accession>A0ABV0U8P1</accession>
<evidence type="ECO:0000313" key="1">
    <source>
        <dbReference type="EMBL" id="MEQ2241563.1"/>
    </source>
</evidence>
<dbReference type="Gene3D" id="3.40.50.12700">
    <property type="match status" value="1"/>
</dbReference>
<proteinExistence type="predicted"/>
<protein>
    <submittedName>
        <fullName evidence="1">Uncharacterized protein</fullName>
    </submittedName>
</protein>
<sequence>MSENILAITEEHPTPEKVLKEDLFHLLNKVEGLSIKVFLSRPFAPIFCGDEIYSRLLMINKWLKACATTSVNFIDNFNIFWEKTPFQARWFLLEQAGSQTFHV</sequence>